<dbReference type="EMBL" id="FMSV02000556">
    <property type="protein sequence ID" value="SEH08667.1"/>
    <property type="molecule type" value="Genomic_DNA"/>
</dbReference>
<sequence>MRASEDMFIEEDWKQAAGVAGNLSELQVTLGDLSAAVDSAQRSVAWADKSEDAFERLSDRTTLAEALQLSGESEAALVLFAEAETMQQERQPEYPLLYSLQGYQYCDALLAGVVQMDDSAARALILELRKRGKKTLTWAEQHLGLLAVALDHLTLARVLALSMYFTADGAGANPPYADDSSAQAAEIGEHFQQAVAGLRDSGREDILPQGLLHRATWYMQQGRLAAAQRDLQEALQIAQRGEMRLHEVDARLGFAALLKRPDFENREALEPNLTAGAHLDRAEALIDATGYESRRGKLAALRQ</sequence>
<evidence type="ECO:0000313" key="1">
    <source>
        <dbReference type="EMBL" id="SEH08667.1"/>
    </source>
</evidence>
<accession>A0A1H6FF72</accession>
<dbReference type="Proteomes" id="UP000236724">
    <property type="component" value="Unassembled WGS sequence"/>
</dbReference>
<protein>
    <recommendedName>
        <fullName evidence="3">MalT-like TPR region domain-containing protein</fullName>
    </recommendedName>
</protein>
<evidence type="ECO:0008006" key="3">
    <source>
        <dbReference type="Google" id="ProtNLM"/>
    </source>
</evidence>
<dbReference type="SUPFAM" id="SSF48452">
    <property type="entry name" value="TPR-like"/>
    <property type="match status" value="1"/>
</dbReference>
<dbReference type="InterPro" id="IPR011990">
    <property type="entry name" value="TPR-like_helical_dom_sf"/>
</dbReference>
<evidence type="ECO:0000313" key="2">
    <source>
        <dbReference type="Proteomes" id="UP000236724"/>
    </source>
</evidence>
<keyword evidence="2" id="KW-1185">Reference proteome</keyword>
<dbReference type="Gene3D" id="1.25.40.10">
    <property type="entry name" value="Tetratricopeptide repeat domain"/>
    <property type="match status" value="1"/>
</dbReference>
<dbReference type="OrthoDB" id="1426235at2"/>
<proteinExistence type="predicted"/>
<name>A0A1H6FF72_9GAMM</name>
<dbReference type="AlphaFoldDB" id="A0A1H6FF72"/>
<reference evidence="1 2" key="1">
    <citation type="submission" date="2016-10" db="EMBL/GenBank/DDBJ databases">
        <authorList>
            <person name="de Groot N.N."/>
        </authorList>
    </citation>
    <scope>NUCLEOTIDE SEQUENCE [LARGE SCALE GENOMIC DNA]</scope>
    <source>
        <strain evidence="1">MBHS1</strain>
    </source>
</reference>
<gene>
    <name evidence="1" type="ORF">MBHS_04559</name>
</gene>
<organism evidence="1 2">
    <name type="scientific">Candidatus Venteria ishoeyi</name>
    <dbReference type="NCBI Taxonomy" id="1899563"/>
    <lineage>
        <taxon>Bacteria</taxon>
        <taxon>Pseudomonadati</taxon>
        <taxon>Pseudomonadota</taxon>
        <taxon>Gammaproteobacteria</taxon>
        <taxon>Thiotrichales</taxon>
        <taxon>Thiotrichaceae</taxon>
        <taxon>Venteria</taxon>
    </lineage>
</organism>